<protein>
    <submittedName>
        <fullName evidence="1">Uncharacterized protein</fullName>
    </submittedName>
</protein>
<gene>
    <name evidence="1" type="ORF">BCY89_15770</name>
</gene>
<name>A0A420FF55_9SPHI</name>
<dbReference type="PROSITE" id="PS51257">
    <property type="entry name" value="PROKAR_LIPOPROTEIN"/>
    <property type="match status" value="1"/>
</dbReference>
<dbReference type="Proteomes" id="UP000286402">
    <property type="component" value="Unassembled WGS sequence"/>
</dbReference>
<accession>A0A420FF55</accession>
<comment type="caution">
    <text evidence="1">The sequence shown here is derived from an EMBL/GenBank/DDBJ whole genome shotgun (WGS) entry which is preliminary data.</text>
</comment>
<dbReference type="EMBL" id="MCAQ01000028">
    <property type="protein sequence ID" value="RKF31640.1"/>
    <property type="molecule type" value="Genomic_DNA"/>
</dbReference>
<keyword evidence="2" id="KW-1185">Reference proteome</keyword>
<evidence type="ECO:0000313" key="2">
    <source>
        <dbReference type="Proteomes" id="UP000286402"/>
    </source>
</evidence>
<sequence length="128" mass="14043">MKLFIPLAALSLSIILITSCAKKDNTGDGSAGASGSFIGRVQYQDNSLDVDRDNRLIRVLQVSGNTYKIEFYTGIPNITDFVLNKTNDSTWVSSDTTGLKNVTIEGKMLSINYQSNSQSWNVTDAVRK</sequence>
<proteinExistence type="predicted"/>
<dbReference type="RefSeq" id="WP_120335885.1">
    <property type="nucleotide sequence ID" value="NZ_MCAQ01000028.1"/>
</dbReference>
<dbReference type="AlphaFoldDB" id="A0A420FF55"/>
<reference evidence="1 2" key="1">
    <citation type="submission" date="2016-07" db="EMBL/GenBank/DDBJ databases">
        <title>Genome analysis of Sphingobacterium siyangense T12B17.</title>
        <authorList>
            <person name="Xu D."/>
            <person name="Su Y."/>
            <person name="Zheng S."/>
        </authorList>
    </citation>
    <scope>NUCLEOTIDE SEQUENCE [LARGE SCALE GENOMIC DNA]</scope>
    <source>
        <strain evidence="1 2">T12B17</strain>
    </source>
</reference>
<organism evidence="1 2">
    <name type="scientific">Sphingobacterium siyangense</name>
    <dbReference type="NCBI Taxonomy" id="459529"/>
    <lineage>
        <taxon>Bacteria</taxon>
        <taxon>Pseudomonadati</taxon>
        <taxon>Bacteroidota</taxon>
        <taxon>Sphingobacteriia</taxon>
        <taxon>Sphingobacteriales</taxon>
        <taxon>Sphingobacteriaceae</taxon>
        <taxon>Sphingobacterium</taxon>
    </lineage>
</organism>
<evidence type="ECO:0000313" key="1">
    <source>
        <dbReference type="EMBL" id="RKF31640.1"/>
    </source>
</evidence>